<keyword evidence="2" id="KW-0812">Transmembrane</keyword>
<keyword evidence="4" id="KW-1185">Reference proteome</keyword>
<evidence type="ECO:0000256" key="1">
    <source>
        <dbReference type="SAM" id="MobiDB-lite"/>
    </source>
</evidence>
<comment type="caution">
    <text evidence="3">The sequence shown here is derived from an EMBL/GenBank/DDBJ whole genome shotgun (WGS) entry which is preliminary data.</text>
</comment>
<reference evidence="3 4" key="1">
    <citation type="journal article" date="2022" name="Syst. Appl. Microbiol.">
        <title>Rhodopirellula aestuarii sp. nov., a novel member of the genus Rhodopirellula isolated from brackish sediments collected in the Tagus River estuary, Portugal.</title>
        <authorList>
            <person name="Vitorino I.R."/>
            <person name="Klimek D."/>
            <person name="Calusinska M."/>
            <person name="Lobo-da-Cunha A."/>
            <person name="Vasconcelos V."/>
            <person name="Lage O.M."/>
        </authorList>
    </citation>
    <scope>NUCLEOTIDE SEQUENCE [LARGE SCALE GENOMIC DNA]</scope>
    <source>
        <strain evidence="3 4">ICT_H3.1</strain>
    </source>
</reference>
<evidence type="ECO:0000313" key="4">
    <source>
        <dbReference type="Proteomes" id="UP001202961"/>
    </source>
</evidence>
<organism evidence="3 4">
    <name type="scientific">Aporhodopirellula aestuarii</name>
    <dbReference type="NCBI Taxonomy" id="2950107"/>
    <lineage>
        <taxon>Bacteria</taxon>
        <taxon>Pseudomonadati</taxon>
        <taxon>Planctomycetota</taxon>
        <taxon>Planctomycetia</taxon>
        <taxon>Pirellulales</taxon>
        <taxon>Pirellulaceae</taxon>
        <taxon>Aporhodopirellula</taxon>
    </lineage>
</organism>
<evidence type="ECO:0000256" key="2">
    <source>
        <dbReference type="SAM" id="Phobius"/>
    </source>
</evidence>
<keyword evidence="2" id="KW-1133">Transmembrane helix</keyword>
<feature type="transmembrane region" description="Helical" evidence="2">
    <location>
        <begin position="12"/>
        <end position="35"/>
    </location>
</feature>
<proteinExistence type="predicted"/>
<feature type="compositionally biased region" description="Low complexity" evidence="1">
    <location>
        <begin position="239"/>
        <end position="250"/>
    </location>
</feature>
<protein>
    <submittedName>
        <fullName evidence="3">Uncharacterized protein</fullName>
    </submittedName>
</protein>
<feature type="transmembrane region" description="Helical" evidence="2">
    <location>
        <begin position="115"/>
        <end position="140"/>
    </location>
</feature>
<keyword evidence="2" id="KW-0472">Membrane</keyword>
<feature type="region of interest" description="Disordered" evidence="1">
    <location>
        <begin position="225"/>
        <end position="272"/>
    </location>
</feature>
<accession>A0ABT0UAF0</accession>
<name>A0ABT0UAF0_9BACT</name>
<sequence>MNDANLQAIQEAFASAAIPIALLGLILIVGMFLVTGYSMKFALAVAGVGRFGFWKSIGIVLVTGMMSMFVSLSIVFAFPGEPVAGLAACVVSIGAYAVIVSLIGQCGIGRGIATYFLNGLFNGLGMIPLVAVLVMGIVVISKTSGIDQVDFEGLRAELAQSRGQMGAESNAADWGAGFAGFDITQVSGRGFGDPQEGGGLGATQSMPKQLPSLIAADEGQGVFDSFFTDEKSSPYPTPSSSGCNSGCSKNQVTPPKPSEPVTSGIQANPFAK</sequence>
<feature type="transmembrane region" description="Helical" evidence="2">
    <location>
        <begin position="56"/>
        <end position="78"/>
    </location>
</feature>
<feature type="transmembrane region" description="Helical" evidence="2">
    <location>
        <begin position="84"/>
        <end position="103"/>
    </location>
</feature>
<dbReference type="RefSeq" id="WP_250931753.1">
    <property type="nucleotide sequence ID" value="NZ_JAMQBK010000071.1"/>
</dbReference>
<gene>
    <name evidence="3" type="ORF">NB063_24940</name>
</gene>
<dbReference type="Proteomes" id="UP001202961">
    <property type="component" value="Unassembled WGS sequence"/>
</dbReference>
<dbReference type="EMBL" id="JAMQBK010000071">
    <property type="protein sequence ID" value="MCM2373875.1"/>
    <property type="molecule type" value="Genomic_DNA"/>
</dbReference>
<evidence type="ECO:0000313" key="3">
    <source>
        <dbReference type="EMBL" id="MCM2373875.1"/>
    </source>
</evidence>